<dbReference type="Gene3D" id="3.40.50.2000">
    <property type="entry name" value="Glycogen Phosphorylase B"/>
    <property type="match status" value="2"/>
</dbReference>
<feature type="domain" description="Glycosyltransferase subfamily 4-like N-terminal" evidence="3">
    <location>
        <begin position="15"/>
        <end position="167"/>
    </location>
</feature>
<name>A0ABQ0EB79_9BACT</name>
<organism evidence="4 5">
    <name type="scientific">Desulfovibrio falkowii</name>
    <dbReference type="NCBI Taxonomy" id="3136602"/>
    <lineage>
        <taxon>Bacteria</taxon>
        <taxon>Pseudomonadati</taxon>
        <taxon>Thermodesulfobacteriota</taxon>
        <taxon>Desulfovibrionia</taxon>
        <taxon>Desulfovibrionales</taxon>
        <taxon>Desulfovibrionaceae</taxon>
        <taxon>Desulfovibrio</taxon>
    </lineage>
</organism>
<dbReference type="Proteomes" id="UP001628192">
    <property type="component" value="Unassembled WGS sequence"/>
</dbReference>
<dbReference type="PANTHER" id="PTHR46401">
    <property type="entry name" value="GLYCOSYLTRANSFERASE WBBK-RELATED"/>
    <property type="match status" value="1"/>
</dbReference>
<gene>
    <name evidence="4" type="ORF">Defa_23280</name>
</gene>
<sequence>MKTLAIDCRMARMSGIGVYLRNLAPLCMEMLADGVKFRLLGHDGAFSAPKDSSWEAVPFDAPIYSIAEQYRMLPLLRGCDALWLPHYPVPLLTRTPLVATIHDVAHLALPDLFTSIQKTYARLMFQAVRRKAAELLFVSEFSRQEFLRLVGAPRGGMTVTHNGVDQDWFKLPLVYKPAQPQYFLAIGNIKPHKNIQLLCRSFAKIAERCNVDLVLAGEYSGFRSAEASTETLAAICPGRIRFTGLVDQERLARLMCGATALVFPSRYEGFGLPPLEALAAGVPVIASDIPPVREVCGGHAQYFSPDSEEQLAQTMLETLALSEQERRQRGDAGRAHALHSSWTRAAEKTVQVLKKILGV</sequence>
<accession>A0ABQ0EB79</accession>
<feature type="domain" description="Glycosyl transferase family 1" evidence="2">
    <location>
        <begin position="177"/>
        <end position="333"/>
    </location>
</feature>
<reference evidence="4 5" key="1">
    <citation type="journal article" date="2025" name="Int. J. Syst. Evol. Microbiol.">
        <title>Desulfovibrio falkowii sp. nov., Porphyromonas miyakawae sp. nov., Mediterraneibacter flintii sp. nov. and Owariibacterium komagatae gen. nov., sp. nov., isolated from human faeces.</title>
        <authorList>
            <person name="Hamaguchi T."/>
            <person name="Ohara M."/>
            <person name="Hisatomi A."/>
            <person name="Sekiguchi K."/>
            <person name="Takeda J.I."/>
            <person name="Ueyama J."/>
            <person name="Ito M."/>
            <person name="Nishiwaki H."/>
            <person name="Ogi T."/>
            <person name="Hirayama M."/>
            <person name="Ohkuma M."/>
            <person name="Sakamoto M."/>
            <person name="Ohno K."/>
        </authorList>
    </citation>
    <scope>NUCLEOTIDE SEQUENCE [LARGE SCALE GENOMIC DNA]</scope>
    <source>
        <strain evidence="4 5">13CB8C</strain>
    </source>
</reference>
<evidence type="ECO:0000313" key="5">
    <source>
        <dbReference type="Proteomes" id="UP001628192"/>
    </source>
</evidence>
<evidence type="ECO:0000256" key="1">
    <source>
        <dbReference type="ARBA" id="ARBA00022679"/>
    </source>
</evidence>
<evidence type="ECO:0000259" key="2">
    <source>
        <dbReference type="Pfam" id="PF00534"/>
    </source>
</evidence>
<dbReference type="Pfam" id="PF00534">
    <property type="entry name" value="Glycos_transf_1"/>
    <property type="match status" value="1"/>
</dbReference>
<evidence type="ECO:0000313" key="4">
    <source>
        <dbReference type="EMBL" id="GAB1254841.1"/>
    </source>
</evidence>
<dbReference type="Pfam" id="PF13439">
    <property type="entry name" value="Glyco_transf_4"/>
    <property type="match status" value="1"/>
</dbReference>
<evidence type="ECO:0000259" key="3">
    <source>
        <dbReference type="Pfam" id="PF13439"/>
    </source>
</evidence>
<keyword evidence="1" id="KW-0808">Transferase</keyword>
<dbReference type="EMBL" id="BAAFSG010000001">
    <property type="protein sequence ID" value="GAB1254841.1"/>
    <property type="molecule type" value="Genomic_DNA"/>
</dbReference>
<dbReference type="PANTHER" id="PTHR46401:SF2">
    <property type="entry name" value="GLYCOSYLTRANSFERASE WBBK-RELATED"/>
    <property type="match status" value="1"/>
</dbReference>
<dbReference type="CDD" id="cd03809">
    <property type="entry name" value="GT4_MtfB-like"/>
    <property type="match status" value="1"/>
</dbReference>
<proteinExistence type="predicted"/>
<comment type="caution">
    <text evidence="4">The sequence shown here is derived from an EMBL/GenBank/DDBJ whole genome shotgun (WGS) entry which is preliminary data.</text>
</comment>
<dbReference type="InterPro" id="IPR001296">
    <property type="entry name" value="Glyco_trans_1"/>
</dbReference>
<dbReference type="InterPro" id="IPR028098">
    <property type="entry name" value="Glyco_trans_4-like_N"/>
</dbReference>
<dbReference type="RefSeq" id="WP_407845002.1">
    <property type="nucleotide sequence ID" value="NZ_BAAFSG010000001.1"/>
</dbReference>
<protein>
    <submittedName>
        <fullName evidence="4">Glycosyltransferase family 1 protein</fullName>
    </submittedName>
</protein>
<dbReference type="SUPFAM" id="SSF53756">
    <property type="entry name" value="UDP-Glycosyltransferase/glycogen phosphorylase"/>
    <property type="match status" value="1"/>
</dbReference>
<keyword evidence="5" id="KW-1185">Reference proteome</keyword>